<accession>A0A2S1GN44</accession>
<organism evidence="1 2">
    <name type="scientific">Burkholderia phage vB_BmuP_KL4</name>
    <dbReference type="NCBI Taxonomy" id="2115967"/>
    <lineage>
        <taxon>Viruses</taxon>
        <taxon>Duplodnaviria</taxon>
        <taxon>Heunggongvirae</taxon>
        <taxon>Uroviricota</taxon>
        <taxon>Caudoviricetes</taxon>
        <taxon>Kelquatrovirus</taxon>
        <taxon>Kelquatrovirus KL4</taxon>
    </lineage>
</organism>
<evidence type="ECO:0000313" key="2">
    <source>
        <dbReference type="Proteomes" id="UP000246280"/>
    </source>
</evidence>
<name>A0A2S1GN44_9CAUD</name>
<dbReference type="RefSeq" id="YP_009800747.1">
    <property type="nucleotide sequence ID" value="NC_047958.1"/>
</dbReference>
<dbReference type="Gene3D" id="2.60.120.1110">
    <property type="match status" value="1"/>
</dbReference>
<dbReference type="GeneID" id="54991250"/>
<protein>
    <submittedName>
        <fullName evidence="1">Uncharacterized protein</fullName>
    </submittedName>
</protein>
<reference evidence="1 2" key="2">
    <citation type="submission" date="2018-05" db="EMBL/GenBank/DDBJ databases">
        <title>Lysogenic conversion of Stenotrophomonas maltophilia by temperate phage DLP4.</title>
        <authorList>
            <person name="Dennis J."/>
            <person name="Stothard P."/>
        </authorList>
    </citation>
    <scope>NUCLEOTIDE SEQUENCE [LARGE SCALE GENOMIC DNA]</scope>
</reference>
<sequence length="140" mass="14946">MRKDIAMYIDSLLEFSRAQALSASGASTNVIDLGSDRDIGPGRPLWIVVAFKADAVAGDTYQIDLQTDDNVGFASPTVIASVSPSAPKAGQRVVIGMPFNNERYLRLNYTLGGTSPSMTVDAFLTDQDPASWQAYPDGIA</sequence>
<evidence type="ECO:0000313" key="1">
    <source>
        <dbReference type="EMBL" id="AWD90811.1"/>
    </source>
</evidence>
<dbReference type="EMBL" id="MH128984">
    <property type="protein sequence ID" value="AWD90811.1"/>
    <property type="molecule type" value="Genomic_DNA"/>
</dbReference>
<keyword evidence="2" id="KW-1185">Reference proteome</keyword>
<dbReference type="Proteomes" id="UP000246280">
    <property type="component" value="Segment"/>
</dbReference>
<reference evidence="1 2" key="1">
    <citation type="submission" date="2018-03" db="EMBL/GenBank/DDBJ databases">
        <authorList>
            <person name="Keele B.F."/>
        </authorList>
    </citation>
    <scope>NUCLEOTIDE SEQUENCE [LARGE SCALE GENOMIC DNA]</scope>
</reference>
<proteinExistence type="predicted"/>
<dbReference type="Pfam" id="PF21190">
    <property type="entry name" value="Bbp16"/>
    <property type="match status" value="1"/>
</dbReference>
<dbReference type="InterPro" id="IPR048922">
    <property type="entry name" value="Bbp16"/>
</dbReference>
<dbReference type="KEGG" id="vg:54991250"/>